<dbReference type="EMBL" id="KV454212">
    <property type="protein sequence ID" value="ODQ58280.1"/>
    <property type="molecule type" value="Genomic_DNA"/>
</dbReference>
<accession>A0A1E3NZ34</accession>
<dbReference type="GO" id="GO:0045944">
    <property type="term" value="P:positive regulation of transcription by RNA polymerase II"/>
    <property type="evidence" value="ECO:0007669"/>
    <property type="project" value="InterPro"/>
</dbReference>
<gene>
    <name evidence="2" type="ORF">WICANDRAFT_64419</name>
</gene>
<evidence type="ECO:0000313" key="3">
    <source>
        <dbReference type="Proteomes" id="UP000094112"/>
    </source>
</evidence>
<evidence type="ECO:0000313" key="2">
    <source>
        <dbReference type="EMBL" id="ODQ58280.1"/>
    </source>
</evidence>
<dbReference type="RefSeq" id="XP_019037487.1">
    <property type="nucleotide sequence ID" value="XM_019183730.1"/>
</dbReference>
<dbReference type="GeneID" id="30200976"/>
<dbReference type="Proteomes" id="UP000094112">
    <property type="component" value="Unassembled WGS sequence"/>
</dbReference>
<dbReference type="GO" id="GO:0010106">
    <property type="term" value="P:cellular response to iron ion starvation"/>
    <property type="evidence" value="ECO:0007669"/>
    <property type="project" value="InterPro"/>
</dbReference>
<protein>
    <submittedName>
        <fullName evidence="2">Uncharacterized protein</fullName>
    </submittedName>
</protein>
<feature type="compositionally biased region" description="Low complexity" evidence="1">
    <location>
        <begin position="158"/>
        <end position="176"/>
    </location>
</feature>
<sequence length="399" mass="44479">MDYNINKIATNEEILEALDPVPNFTSRDDIKPWIHENLDPRGISLVIERSDASKVVFKCKNLHRKSSAPRTTTTKIVNGKPVLKRVRRSIPEDSCPFRLRVSYSVKYKNWSVNIIKHEHNLSLCSNFGLESPLDHDSVAAANAYGNQRTRPGLSQKRSYYSSTTPSPNYSSYANSPVLSSSTTNTPHEFLDYEPSFKKPKHHDHSPLFNEIDPLDSTPLELSSLPRSLQNSNLPIDAINLHDDLNFIYAGGSASDALAGQNTDDLSTDPLSDNFPFSNDAMIKTSLANSLSSGTNSTTSNSIFENAPIHDDGSNTHSLQLFNNDFEKLYNSSLHLQGTSTHSNNNSLNIKQEEIQDNDPLMYLLSSTNSNYSFEELENLDKAMGIDANDKILMSMFQGI</sequence>
<organism evidence="2 3">
    <name type="scientific">Wickerhamomyces anomalus (strain ATCC 58044 / CBS 1984 / NCYC 433 / NRRL Y-366-8)</name>
    <name type="common">Yeast</name>
    <name type="synonym">Hansenula anomala</name>
    <dbReference type="NCBI Taxonomy" id="683960"/>
    <lineage>
        <taxon>Eukaryota</taxon>
        <taxon>Fungi</taxon>
        <taxon>Dikarya</taxon>
        <taxon>Ascomycota</taxon>
        <taxon>Saccharomycotina</taxon>
        <taxon>Saccharomycetes</taxon>
        <taxon>Phaffomycetales</taxon>
        <taxon>Wickerhamomycetaceae</taxon>
        <taxon>Wickerhamomyces</taxon>
    </lineage>
</organism>
<dbReference type="InterPro" id="IPR014842">
    <property type="entry name" value="AFT"/>
</dbReference>
<feature type="region of interest" description="Disordered" evidence="1">
    <location>
        <begin position="144"/>
        <end position="210"/>
    </location>
</feature>
<name>A0A1E3NZ34_WICAA</name>
<dbReference type="OrthoDB" id="4068596at2759"/>
<dbReference type="GO" id="GO:0000981">
    <property type="term" value="F:DNA-binding transcription factor activity, RNA polymerase II-specific"/>
    <property type="evidence" value="ECO:0007669"/>
    <property type="project" value="InterPro"/>
</dbReference>
<feature type="compositionally biased region" description="Polar residues" evidence="1">
    <location>
        <begin position="177"/>
        <end position="186"/>
    </location>
</feature>
<evidence type="ECO:0000256" key="1">
    <source>
        <dbReference type="SAM" id="MobiDB-lite"/>
    </source>
</evidence>
<keyword evidence="3" id="KW-1185">Reference proteome</keyword>
<proteinExistence type="predicted"/>
<dbReference type="STRING" id="683960.A0A1E3NZ34"/>
<dbReference type="Pfam" id="PF08731">
    <property type="entry name" value="AFT"/>
    <property type="match status" value="1"/>
</dbReference>
<dbReference type="AlphaFoldDB" id="A0A1E3NZ34"/>
<reference evidence="2 3" key="1">
    <citation type="journal article" date="2016" name="Proc. Natl. Acad. Sci. U.S.A.">
        <title>Comparative genomics of biotechnologically important yeasts.</title>
        <authorList>
            <person name="Riley R."/>
            <person name="Haridas S."/>
            <person name="Wolfe K.H."/>
            <person name="Lopes M.R."/>
            <person name="Hittinger C.T."/>
            <person name="Goeker M."/>
            <person name="Salamov A.A."/>
            <person name="Wisecaver J.H."/>
            <person name="Long T.M."/>
            <person name="Calvey C.H."/>
            <person name="Aerts A.L."/>
            <person name="Barry K.W."/>
            <person name="Choi C."/>
            <person name="Clum A."/>
            <person name="Coughlan A.Y."/>
            <person name="Deshpande S."/>
            <person name="Douglass A.P."/>
            <person name="Hanson S.J."/>
            <person name="Klenk H.-P."/>
            <person name="LaButti K.M."/>
            <person name="Lapidus A."/>
            <person name="Lindquist E.A."/>
            <person name="Lipzen A.M."/>
            <person name="Meier-Kolthoff J.P."/>
            <person name="Ohm R.A."/>
            <person name="Otillar R.P."/>
            <person name="Pangilinan J.L."/>
            <person name="Peng Y."/>
            <person name="Rokas A."/>
            <person name="Rosa C.A."/>
            <person name="Scheuner C."/>
            <person name="Sibirny A.A."/>
            <person name="Slot J.C."/>
            <person name="Stielow J.B."/>
            <person name="Sun H."/>
            <person name="Kurtzman C.P."/>
            <person name="Blackwell M."/>
            <person name="Grigoriev I.V."/>
            <person name="Jeffries T.W."/>
        </authorList>
    </citation>
    <scope>NUCLEOTIDE SEQUENCE [LARGE SCALE GENOMIC DNA]</scope>
    <source>
        <strain evidence="3">ATCC 58044 / CBS 1984 / NCYC 433 / NRRL Y-366-8</strain>
    </source>
</reference>